<dbReference type="Pfam" id="PF05649">
    <property type="entry name" value="Peptidase_M13_N"/>
    <property type="match status" value="1"/>
</dbReference>
<keyword evidence="3" id="KW-1185">Reference proteome</keyword>
<organism evidence="3 4">
    <name type="scientific">Ascaris lumbricoides</name>
    <name type="common">Giant roundworm</name>
    <dbReference type="NCBI Taxonomy" id="6252"/>
    <lineage>
        <taxon>Eukaryota</taxon>
        <taxon>Metazoa</taxon>
        <taxon>Ecdysozoa</taxon>
        <taxon>Nematoda</taxon>
        <taxon>Chromadorea</taxon>
        <taxon>Rhabditida</taxon>
        <taxon>Spirurina</taxon>
        <taxon>Ascaridomorpha</taxon>
        <taxon>Ascaridoidea</taxon>
        <taxon>Ascarididae</taxon>
        <taxon>Ascaris</taxon>
    </lineage>
</organism>
<dbReference type="AlphaFoldDB" id="A0A0M3HH83"/>
<dbReference type="WBParaSite" id="ALUE_0000087801-mRNA-1">
    <property type="protein sequence ID" value="ALUE_0000087801-mRNA-1"/>
    <property type="gene ID" value="ALUE_0000087801"/>
</dbReference>
<name>A0A0M3HH83_ASCLU</name>
<dbReference type="Gene3D" id="1.10.1380.10">
    <property type="entry name" value="Neutral endopeptidase , domain2"/>
    <property type="match status" value="1"/>
</dbReference>
<evidence type="ECO:0000259" key="2">
    <source>
        <dbReference type="Pfam" id="PF05649"/>
    </source>
</evidence>
<dbReference type="InterPro" id="IPR008753">
    <property type="entry name" value="Peptidase_M13_N"/>
</dbReference>
<comment type="similarity">
    <text evidence="1">Belongs to the peptidase M13 family.</text>
</comment>
<evidence type="ECO:0000256" key="1">
    <source>
        <dbReference type="ARBA" id="ARBA00007357"/>
    </source>
</evidence>
<dbReference type="GO" id="GO:0006508">
    <property type="term" value="P:proteolysis"/>
    <property type="evidence" value="ECO:0007669"/>
    <property type="project" value="InterPro"/>
</dbReference>
<evidence type="ECO:0000313" key="4">
    <source>
        <dbReference type="WBParaSite" id="ALUE_0000087801-mRNA-1"/>
    </source>
</evidence>
<dbReference type="SUPFAM" id="SSF55486">
    <property type="entry name" value="Metalloproteases ('zincins'), catalytic domain"/>
    <property type="match status" value="1"/>
</dbReference>
<proteinExistence type="inferred from homology"/>
<feature type="domain" description="Peptidase M13 N-terminal" evidence="2">
    <location>
        <begin position="17"/>
        <end position="164"/>
    </location>
</feature>
<dbReference type="Proteomes" id="UP000036681">
    <property type="component" value="Unplaced"/>
</dbReference>
<reference evidence="4" key="1">
    <citation type="submission" date="2017-02" db="UniProtKB">
        <authorList>
            <consortium name="WormBaseParasite"/>
        </authorList>
    </citation>
    <scope>IDENTIFICATION</scope>
</reference>
<accession>A0A0M3HH83</accession>
<protein>
    <submittedName>
        <fullName evidence="4">Peptidase_M13_N domain-containing protein</fullName>
    </submittedName>
</protein>
<dbReference type="GO" id="GO:0004222">
    <property type="term" value="F:metalloendopeptidase activity"/>
    <property type="evidence" value="ECO:0007669"/>
    <property type="project" value="InterPro"/>
</dbReference>
<sequence length="177" mass="20401">MAFQAMGYWPIIHTDLWRPEHFDLTELLINIGVSRAVDVFVDIYVSPDQKNVSRRMIHVDQGSLGLGASARDYYLNVTRYAKQVIAYQNYITQKVLLIAEDAGLPKKVEDIIDQIDEIVEFEKALAEIMISEDQRRNYTKLYNVHKLSELGKLFPLVSGKKFLTPAQVFHIIPYIVE</sequence>
<dbReference type="InterPro" id="IPR000718">
    <property type="entry name" value="Peptidase_M13"/>
</dbReference>
<dbReference type="PROSITE" id="PS51885">
    <property type="entry name" value="NEPRILYSIN"/>
    <property type="match status" value="1"/>
</dbReference>
<evidence type="ECO:0000313" key="3">
    <source>
        <dbReference type="Proteomes" id="UP000036681"/>
    </source>
</evidence>
<dbReference type="InterPro" id="IPR042089">
    <property type="entry name" value="Peptidase_M13_dom_2"/>
</dbReference>